<dbReference type="EMBL" id="VOSM01000016">
    <property type="protein sequence ID" value="TXD34077.1"/>
    <property type="molecule type" value="Genomic_DNA"/>
</dbReference>
<keyword evidence="3" id="KW-1185">Reference proteome</keyword>
<evidence type="ECO:0000313" key="3">
    <source>
        <dbReference type="Proteomes" id="UP000321412"/>
    </source>
</evidence>
<comment type="caution">
    <text evidence="2">The sequence shown here is derived from an EMBL/GenBank/DDBJ whole genome shotgun (WGS) entry which is preliminary data.</text>
</comment>
<organism evidence="2 3">
    <name type="scientific">Lujinxingia vulgaris</name>
    <dbReference type="NCBI Taxonomy" id="2600176"/>
    <lineage>
        <taxon>Bacteria</taxon>
        <taxon>Deltaproteobacteria</taxon>
        <taxon>Bradymonadales</taxon>
        <taxon>Lujinxingiaceae</taxon>
        <taxon>Lujinxingia</taxon>
    </lineage>
</organism>
<dbReference type="AlphaFoldDB" id="A0A5C6WXC5"/>
<feature type="region of interest" description="Disordered" evidence="1">
    <location>
        <begin position="234"/>
        <end position="303"/>
    </location>
</feature>
<accession>A0A5C6WXC5</accession>
<protein>
    <submittedName>
        <fullName evidence="2">Uncharacterized protein</fullName>
    </submittedName>
</protein>
<feature type="compositionally biased region" description="Basic and acidic residues" evidence="1">
    <location>
        <begin position="251"/>
        <end position="274"/>
    </location>
</feature>
<name>A0A5C6WXC5_9DELT</name>
<evidence type="ECO:0000256" key="1">
    <source>
        <dbReference type="SAM" id="MobiDB-lite"/>
    </source>
</evidence>
<proteinExistence type="predicted"/>
<dbReference type="RefSeq" id="WP_146983222.1">
    <property type="nucleotide sequence ID" value="NZ_VOSM01000016.1"/>
</dbReference>
<reference evidence="2 3" key="1">
    <citation type="submission" date="2019-08" db="EMBL/GenBank/DDBJ databases">
        <title>Bradymonadales sp. TMQ4.</title>
        <authorList>
            <person name="Liang Q."/>
        </authorList>
    </citation>
    <scope>NUCLEOTIDE SEQUENCE [LARGE SCALE GENOMIC DNA]</scope>
    <source>
        <strain evidence="2 3">TMQ4</strain>
    </source>
</reference>
<evidence type="ECO:0000313" key="2">
    <source>
        <dbReference type="EMBL" id="TXD34077.1"/>
    </source>
</evidence>
<gene>
    <name evidence="2" type="ORF">FRC98_19670</name>
</gene>
<sequence>MSLTYLNSPSMIAVFEDLLNSPEKRKIFESDPMVAPFVGPMEAANRDLIFLTRQEGECARELKEIGDELKECSERHNALCRALDAGFTFATYLCQTPREQRPIETARAVVLPDGLSVINSAYRDQAGHALRVEDRLDTALRDTLGRVLFDGEDLNALVDEYVTIGHRMNVLTARRAELQGETDTTRISARDLRQARYQWIKVTTSLINVVELSGLSENDKRRLLANLNQAQAQAQLRKTRNTPEDATEPEVGDKELEGAPRADVKLLDPTKGDEPAPVPAPPVSDKPAEEPAQPGTRDLRDMN</sequence>
<dbReference type="Proteomes" id="UP000321412">
    <property type="component" value="Unassembled WGS sequence"/>
</dbReference>
<dbReference type="OrthoDB" id="5496228at2"/>